<dbReference type="SUPFAM" id="SSF46689">
    <property type="entry name" value="Homeodomain-like"/>
    <property type="match status" value="1"/>
</dbReference>
<sequence length="207" mass="23142">MGYALQNSTYTLMQRFDAMTKAIAYLRVSTEDQHIENQRAAIRAAGFDIEREFVDEATSGTTKGESRPGFAAMLEYLREGDTLAVFALDRLGRDALDVLANIQALSDKGVRLVILKQQFDTSTPAGKLALTMFAAFAEFEHGLRRERQQEGIRRARAEGAYQGRKSKLTDEQKAELRTRYAAGECRAELARQYGIDRATVHRIAKSG</sequence>
<dbReference type="InterPro" id="IPR006118">
    <property type="entry name" value="Recombinase_CS"/>
</dbReference>
<organism evidence="8 9">
    <name type="scientific">Paludibacterium denitrificans</name>
    <dbReference type="NCBI Taxonomy" id="2675226"/>
    <lineage>
        <taxon>Bacteria</taxon>
        <taxon>Pseudomonadati</taxon>
        <taxon>Pseudomonadota</taxon>
        <taxon>Betaproteobacteria</taxon>
        <taxon>Neisseriales</taxon>
        <taxon>Chromobacteriaceae</taxon>
        <taxon>Paludibacterium</taxon>
    </lineage>
</organism>
<dbReference type="GO" id="GO:0000150">
    <property type="term" value="F:DNA strand exchange activity"/>
    <property type="evidence" value="ECO:0007669"/>
    <property type="project" value="InterPro"/>
</dbReference>
<proteinExistence type="inferred from homology"/>
<evidence type="ECO:0000313" key="8">
    <source>
        <dbReference type="EMBL" id="MTD33252.1"/>
    </source>
</evidence>
<evidence type="ECO:0000256" key="5">
    <source>
        <dbReference type="PIRSR" id="PIRSR606118-50"/>
    </source>
</evidence>
<evidence type="ECO:0000256" key="3">
    <source>
        <dbReference type="ARBA" id="ARBA00023125"/>
    </source>
</evidence>
<comment type="similarity">
    <text evidence="1">Belongs to the site-specific recombinase resolvase family.</text>
</comment>
<dbReference type="InterPro" id="IPR050639">
    <property type="entry name" value="SSR_resolvase"/>
</dbReference>
<comment type="caution">
    <text evidence="8">The sequence shown here is derived from an EMBL/GenBank/DDBJ whole genome shotgun (WGS) entry which is preliminary data.</text>
</comment>
<dbReference type="Gene3D" id="1.10.10.60">
    <property type="entry name" value="Homeodomain-like"/>
    <property type="match status" value="1"/>
</dbReference>
<dbReference type="PROSITE" id="PS51736">
    <property type="entry name" value="RECOMBINASES_3"/>
    <property type="match status" value="1"/>
</dbReference>
<dbReference type="GO" id="GO:0003677">
    <property type="term" value="F:DNA binding"/>
    <property type="evidence" value="ECO:0007669"/>
    <property type="project" value="UniProtKB-KW"/>
</dbReference>
<dbReference type="EMBL" id="WLYX01000001">
    <property type="protein sequence ID" value="MTD33252.1"/>
    <property type="molecule type" value="Genomic_DNA"/>
</dbReference>
<keyword evidence="4" id="KW-0233">DNA recombination</keyword>
<reference evidence="8 9" key="1">
    <citation type="submission" date="2019-11" db="EMBL/GenBank/DDBJ databases">
        <title>Draft genome sequence of Paludibacterium sp. dN18-1.</title>
        <authorList>
            <person name="Im W.-T."/>
        </authorList>
    </citation>
    <scope>NUCLEOTIDE SEQUENCE [LARGE SCALE GENOMIC DNA]</scope>
    <source>
        <strain evidence="9">dN 18-1</strain>
    </source>
</reference>
<dbReference type="Pfam" id="PF00239">
    <property type="entry name" value="Resolvase"/>
    <property type="match status" value="1"/>
</dbReference>
<dbReference type="InterPro" id="IPR009057">
    <property type="entry name" value="Homeodomain-like_sf"/>
</dbReference>
<keyword evidence="3" id="KW-0238">DNA-binding</keyword>
<dbReference type="PROSITE" id="PS00397">
    <property type="entry name" value="RECOMBINASES_1"/>
    <property type="match status" value="1"/>
</dbReference>
<dbReference type="PANTHER" id="PTHR30461">
    <property type="entry name" value="DNA-INVERTASE FROM LAMBDOID PROPHAGE"/>
    <property type="match status" value="1"/>
</dbReference>
<evidence type="ECO:0000259" key="7">
    <source>
        <dbReference type="PROSITE" id="PS51736"/>
    </source>
</evidence>
<dbReference type="InterPro" id="IPR006119">
    <property type="entry name" value="Resolv_N"/>
</dbReference>
<evidence type="ECO:0000256" key="6">
    <source>
        <dbReference type="PROSITE-ProRule" id="PRU10137"/>
    </source>
</evidence>
<dbReference type="InterPro" id="IPR036162">
    <property type="entry name" value="Resolvase-like_N_sf"/>
</dbReference>
<feature type="domain" description="Resolvase/invertase-type recombinase catalytic" evidence="7">
    <location>
        <begin position="21"/>
        <end position="159"/>
    </location>
</feature>
<dbReference type="SUPFAM" id="SSF53041">
    <property type="entry name" value="Resolvase-like"/>
    <property type="match status" value="1"/>
</dbReference>
<evidence type="ECO:0000256" key="2">
    <source>
        <dbReference type="ARBA" id="ARBA00022908"/>
    </source>
</evidence>
<dbReference type="GO" id="GO:0015074">
    <property type="term" value="P:DNA integration"/>
    <property type="evidence" value="ECO:0007669"/>
    <property type="project" value="UniProtKB-KW"/>
</dbReference>
<accession>A0A844GBW2</accession>
<dbReference type="PANTHER" id="PTHR30461:SF26">
    <property type="entry name" value="RESOLVASE HOMOLOG YNEB"/>
    <property type="match status" value="1"/>
</dbReference>
<dbReference type="Proteomes" id="UP000446658">
    <property type="component" value="Unassembled WGS sequence"/>
</dbReference>
<evidence type="ECO:0000256" key="1">
    <source>
        <dbReference type="ARBA" id="ARBA00009913"/>
    </source>
</evidence>
<dbReference type="CDD" id="cd03768">
    <property type="entry name" value="SR_ResInv"/>
    <property type="match status" value="1"/>
</dbReference>
<dbReference type="SMART" id="SM00857">
    <property type="entry name" value="Resolvase"/>
    <property type="match status" value="1"/>
</dbReference>
<keyword evidence="2" id="KW-0229">DNA integration</keyword>
<dbReference type="CDD" id="cd00569">
    <property type="entry name" value="HTH_Hin_like"/>
    <property type="match status" value="1"/>
</dbReference>
<name>A0A844GBW2_9NEIS</name>
<gene>
    <name evidence="8" type="ORF">GKE73_09180</name>
</gene>
<dbReference type="Gene3D" id="3.40.50.1390">
    <property type="entry name" value="Resolvase, N-terminal catalytic domain"/>
    <property type="match status" value="1"/>
</dbReference>
<evidence type="ECO:0000313" key="9">
    <source>
        <dbReference type="Proteomes" id="UP000446658"/>
    </source>
</evidence>
<dbReference type="Pfam" id="PF02796">
    <property type="entry name" value="HTH_7"/>
    <property type="match status" value="1"/>
</dbReference>
<evidence type="ECO:0000256" key="4">
    <source>
        <dbReference type="ARBA" id="ARBA00023172"/>
    </source>
</evidence>
<dbReference type="AlphaFoldDB" id="A0A844GBW2"/>
<protein>
    <submittedName>
        <fullName evidence="8">Helix-turn-helix domain-containing protein</fullName>
    </submittedName>
</protein>
<dbReference type="InterPro" id="IPR006120">
    <property type="entry name" value="Resolvase_HTH_dom"/>
</dbReference>
<keyword evidence="9" id="KW-1185">Reference proteome</keyword>
<feature type="active site" description="O-(5'-phospho-DNA)-serine intermediate" evidence="5 6">
    <location>
        <position position="29"/>
    </location>
</feature>